<evidence type="ECO:0000313" key="2">
    <source>
        <dbReference type="RefSeq" id="XP_075084706.1"/>
    </source>
</evidence>
<dbReference type="RefSeq" id="XP_075084706.1">
    <property type="nucleotide sequence ID" value="XM_075228605.1"/>
</dbReference>
<sequence length="148" mass="17079">MQQLLKDNLLKAQARMKLYADQKRTEREFQVGICSKYYGPYQILSRVGQVAYKLLLPHTSKVHPVFHVSLLKKKIGSRAVVQSVLPMTSEEGQLLVKPVAILQRQLVPKWNVVAIKVLIQWSNLPPEDAIWEDYDFIKSKFSEFNTNP</sequence>
<keyword evidence="1" id="KW-1185">Reference proteome</keyword>
<name>A0AC58SIA7_TOBAC</name>
<reference evidence="2" key="2">
    <citation type="submission" date="2025-08" db="UniProtKB">
        <authorList>
            <consortium name="RefSeq"/>
        </authorList>
    </citation>
    <scope>IDENTIFICATION</scope>
    <source>
        <tissue evidence="2">Leaf</tissue>
    </source>
</reference>
<organism evidence="1 2">
    <name type="scientific">Nicotiana tabacum</name>
    <name type="common">Common tobacco</name>
    <dbReference type="NCBI Taxonomy" id="4097"/>
    <lineage>
        <taxon>Eukaryota</taxon>
        <taxon>Viridiplantae</taxon>
        <taxon>Streptophyta</taxon>
        <taxon>Embryophyta</taxon>
        <taxon>Tracheophyta</taxon>
        <taxon>Spermatophyta</taxon>
        <taxon>Magnoliopsida</taxon>
        <taxon>eudicotyledons</taxon>
        <taxon>Gunneridae</taxon>
        <taxon>Pentapetalae</taxon>
        <taxon>asterids</taxon>
        <taxon>lamiids</taxon>
        <taxon>Solanales</taxon>
        <taxon>Solanaceae</taxon>
        <taxon>Nicotianoideae</taxon>
        <taxon>Nicotianeae</taxon>
        <taxon>Nicotiana</taxon>
    </lineage>
</organism>
<accession>A0AC58SIA7</accession>
<reference evidence="1" key="1">
    <citation type="journal article" date="2014" name="Nat. Commun.">
        <title>The tobacco genome sequence and its comparison with those of tomato and potato.</title>
        <authorList>
            <person name="Sierro N."/>
            <person name="Battey J.N."/>
            <person name="Ouadi S."/>
            <person name="Bakaher N."/>
            <person name="Bovet L."/>
            <person name="Willig A."/>
            <person name="Goepfert S."/>
            <person name="Peitsch M.C."/>
            <person name="Ivanov N.V."/>
        </authorList>
    </citation>
    <scope>NUCLEOTIDE SEQUENCE [LARGE SCALE GENOMIC DNA]</scope>
</reference>
<gene>
    <name evidence="2" type="primary">LOC142167962</name>
</gene>
<evidence type="ECO:0000313" key="1">
    <source>
        <dbReference type="Proteomes" id="UP000790787"/>
    </source>
</evidence>
<protein>
    <submittedName>
        <fullName evidence="2">Uncharacterized protein LOC142167962</fullName>
    </submittedName>
</protein>
<dbReference type="Proteomes" id="UP000790787">
    <property type="component" value="Chromosome 13"/>
</dbReference>
<proteinExistence type="predicted"/>